<organism evidence="6">
    <name type="scientific">Hemiselmis andersenii</name>
    <name type="common">Cryptophyte alga</name>
    <dbReference type="NCBI Taxonomy" id="464988"/>
    <lineage>
        <taxon>Eukaryota</taxon>
        <taxon>Cryptophyceae</taxon>
        <taxon>Cryptomonadales</taxon>
        <taxon>Hemiselmidaceae</taxon>
        <taxon>Hemiselmis</taxon>
    </lineage>
</organism>
<evidence type="ECO:0000256" key="3">
    <source>
        <dbReference type="PROSITE-ProRule" id="PRU10141"/>
    </source>
</evidence>
<protein>
    <recommendedName>
        <fullName evidence="5">Protein kinase domain-containing protein</fullName>
    </recommendedName>
</protein>
<feature type="binding site" evidence="3">
    <location>
        <position position="124"/>
    </location>
    <ligand>
        <name>ATP</name>
        <dbReference type="ChEBI" id="CHEBI:30616"/>
    </ligand>
</feature>
<reference evidence="6" key="1">
    <citation type="submission" date="2021-01" db="EMBL/GenBank/DDBJ databases">
        <authorList>
            <person name="Corre E."/>
            <person name="Pelletier E."/>
            <person name="Niang G."/>
            <person name="Scheremetjew M."/>
            <person name="Finn R."/>
            <person name="Kale V."/>
            <person name="Holt S."/>
            <person name="Cochrane G."/>
            <person name="Meng A."/>
            <person name="Brown T."/>
            <person name="Cohen L."/>
        </authorList>
    </citation>
    <scope>NUCLEOTIDE SEQUENCE</scope>
    <source>
        <strain evidence="6">CCMP644</strain>
    </source>
</reference>
<evidence type="ECO:0000313" key="6">
    <source>
        <dbReference type="EMBL" id="CAD8957084.1"/>
    </source>
</evidence>
<gene>
    <name evidence="6" type="ORF">HAND00432_LOCUS11623</name>
</gene>
<dbReference type="InterPro" id="IPR011009">
    <property type="entry name" value="Kinase-like_dom_sf"/>
</dbReference>
<dbReference type="GO" id="GO:0005524">
    <property type="term" value="F:ATP binding"/>
    <property type="evidence" value="ECO:0007669"/>
    <property type="project" value="UniProtKB-UniRule"/>
</dbReference>
<dbReference type="PANTHER" id="PTHR44329:SF140">
    <property type="entry name" value="INACTIVE PROTEIN TYROSINE KINASE PTKL"/>
    <property type="match status" value="1"/>
</dbReference>
<dbReference type="InterPro" id="IPR008271">
    <property type="entry name" value="Ser/Thr_kinase_AS"/>
</dbReference>
<evidence type="ECO:0000256" key="1">
    <source>
        <dbReference type="ARBA" id="ARBA00022741"/>
    </source>
</evidence>
<dbReference type="InterPro" id="IPR017441">
    <property type="entry name" value="Protein_kinase_ATP_BS"/>
</dbReference>
<keyword evidence="4" id="KW-0808">Transferase</keyword>
<dbReference type="PANTHER" id="PTHR44329">
    <property type="entry name" value="SERINE/THREONINE-PROTEIN KINASE TNNI3K-RELATED"/>
    <property type="match status" value="1"/>
</dbReference>
<feature type="domain" description="Protein kinase" evidence="5">
    <location>
        <begin position="97"/>
        <end position="373"/>
    </location>
</feature>
<dbReference type="Pfam" id="PF00069">
    <property type="entry name" value="Pkinase"/>
    <property type="match status" value="1"/>
</dbReference>
<dbReference type="GO" id="GO:0004674">
    <property type="term" value="F:protein serine/threonine kinase activity"/>
    <property type="evidence" value="ECO:0007669"/>
    <property type="project" value="UniProtKB-KW"/>
</dbReference>
<keyword evidence="2 3" id="KW-0067">ATP-binding</keyword>
<comment type="similarity">
    <text evidence="4">Belongs to the protein kinase superfamily.</text>
</comment>
<dbReference type="PROSITE" id="PS00107">
    <property type="entry name" value="PROTEIN_KINASE_ATP"/>
    <property type="match status" value="1"/>
</dbReference>
<dbReference type="SMART" id="SM00220">
    <property type="entry name" value="S_TKc"/>
    <property type="match status" value="1"/>
</dbReference>
<dbReference type="PROSITE" id="PS50011">
    <property type="entry name" value="PROTEIN_KINASE_DOM"/>
    <property type="match status" value="1"/>
</dbReference>
<dbReference type="SUPFAM" id="SSF56112">
    <property type="entry name" value="Protein kinase-like (PK-like)"/>
    <property type="match status" value="1"/>
</dbReference>
<evidence type="ECO:0000256" key="4">
    <source>
        <dbReference type="RuleBase" id="RU000304"/>
    </source>
</evidence>
<dbReference type="AlphaFoldDB" id="A0A6U4VC41"/>
<sequence>MALLAKSPPGFSHFKHLEPVVAHGGSEDKSGSVKGLWGGVGEDELRKLATEALKGMGDQVSAGMMKSPSTLILENYNEQPLHVRSRAEQWELARSEITLGEKLGEGDGGVIMHADWRGLDAVAKMLKSDNRNSHISSDVQRADLINEISVLSRLRHPNLVMFLGACTIGEPLLILSEHMRGGNLEDFLIRNRKVAGKPWVPPLKLVARWSVELARAICFLHNCSPIVIHRDLKPANLLLNEDGHIKVGDFGLCKVKRGVGKVSGAYKMTGKTGSMRYMAPEVFHDNPNYDEKVDIYGMAMIYWYMAMGERPFDRVPANIVAEQAANASFRPSLDALTARTGPEFSELVEAAWCGNPAKRPTAGQLVDMLEVWGQQIPQGKDKKGKNCTIM</sequence>
<dbReference type="InterPro" id="IPR051681">
    <property type="entry name" value="Ser/Thr_Kinases-Pseudokinases"/>
</dbReference>
<name>A0A6U4VC41_HEMAN</name>
<keyword evidence="4" id="KW-0418">Kinase</keyword>
<dbReference type="Gene3D" id="1.10.510.10">
    <property type="entry name" value="Transferase(Phosphotransferase) domain 1"/>
    <property type="match status" value="1"/>
</dbReference>
<keyword evidence="4" id="KW-0723">Serine/threonine-protein kinase</keyword>
<keyword evidence="1 3" id="KW-0547">Nucleotide-binding</keyword>
<dbReference type="EMBL" id="HBFX01019163">
    <property type="protein sequence ID" value="CAD8957084.1"/>
    <property type="molecule type" value="Transcribed_RNA"/>
</dbReference>
<accession>A0A6U4VC41</accession>
<dbReference type="InterPro" id="IPR000719">
    <property type="entry name" value="Prot_kinase_dom"/>
</dbReference>
<dbReference type="PROSITE" id="PS00108">
    <property type="entry name" value="PROTEIN_KINASE_ST"/>
    <property type="match status" value="1"/>
</dbReference>
<evidence type="ECO:0000256" key="2">
    <source>
        <dbReference type="ARBA" id="ARBA00022840"/>
    </source>
</evidence>
<evidence type="ECO:0000259" key="5">
    <source>
        <dbReference type="PROSITE" id="PS50011"/>
    </source>
</evidence>
<proteinExistence type="inferred from homology"/>